<dbReference type="Proteomes" id="UP000250443">
    <property type="component" value="Unassembled WGS sequence"/>
</dbReference>
<dbReference type="GO" id="GO:0002953">
    <property type="term" value="F:5'-deoxynucleotidase activity"/>
    <property type="evidence" value="ECO:0007669"/>
    <property type="project" value="InterPro"/>
</dbReference>
<keyword evidence="7" id="KW-1185">Reference proteome</keyword>
<evidence type="ECO:0000256" key="2">
    <source>
        <dbReference type="ARBA" id="ARBA00022801"/>
    </source>
</evidence>
<dbReference type="PANTHER" id="PTHR11845">
    <property type="entry name" value="5'-DEOXYNUCLEOTIDASE HDDC2"/>
    <property type="match status" value="1"/>
</dbReference>
<accession>A0A2X2DHZ3</accession>
<dbReference type="EMBL" id="JADMCD010000010">
    <property type="protein sequence ID" value="MBF8642535.1"/>
    <property type="molecule type" value="Genomic_DNA"/>
</dbReference>
<organism evidence="5 6">
    <name type="scientific">Pseudomonas luteola</name>
    <dbReference type="NCBI Taxonomy" id="47886"/>
    <lineage>
        <taxon>Bacteria</taxon>
        <taxon>Pseudomonadati</taxon>
        <taxon>Pseudomonadota</taxon>
        <taxon>Gammaproteobacteria</taxon>
        <taxon>Pseudomonadales</taxon>
        <taxon>Pseudomonadaceae</taxon>
        <taxon>Pseudomonas</taxon>
    </lineage>
</organism>
<name>A0A2X2DHZ3_PSELU</name>
<reference evidence="4 7" key="2">
    <citation type="submission" date="2020-10" db="EMBL/GenBank/DDBJ databases">
        <title>Genome sequences of Pseudomonas isolates.</title>
        <authorList>
            <person name="Wessels L."/>
            <person name="Reich F."/>
            <person name="Hammerl J."/>
        </authorList>
    </citation>
    <scope>NUCLEOTIDE SEQUENCE [LARGE SCALE GENOMIC DNA]</scope>
    <source>
        <strain evidence="4 7">20-MO00624-0</strain>
    </source>
</reference>
<keyword evidence="2 5" id="KW-0378">Hydrolase</keyword>
<feature type="domain" description="HD" evidence="3">
    <location>
        <begin position="16"/>
        <end position="169"/>
    </location>
</feature>
<evidence type="ECO:0000313" key="5">
    <source>
        <dbReference type="EMBL" id="SPZ11815.1"/>
    </source>
</evidence>
<dbReference type="GeneID" id="300265617"/>
<dbReference type="GO" id="GO:0005737">
    <property type="term" value="C:cytoplasm"/>
    <property type="evidence" value="ECO:0007669"/>
    <property type="project" value="TreeGrafter"/>
</dbReference>
<dbReference type="Gene3D" id="1.10.3210.10">
    <property type="entry name" value="Hypothetical protein af1432"/>
    <property type="match status" value="1"/>
</dbReference>
<dbReference type="InterPro" id="IPR039356">
    <property type="entry name" value="YfbR/HDDC2"/>
</dbReference>
<evidence type="ECO:0000313" key="4">
    <source>
        <dbReference type="EMBL" id="MBF8642535.1"/>
    </source>
</evidence>
<dbReference type="RefSeq" id="WP_010795822.1">
    <property type="nucleotide sequence ID" value="NZ_CP044086.1"/>
</dbReference>
<evidence type="ECO:0000259" key="3">
    <source>
        <dbReference type="Pfam" id="PF13023"/>
    </source>
</evidence>
<reference evidence="5 6" key="1">
    <citation type="submission" date="2018-06" db="EMBL/GenBank/DDBJ databases">
        <authorList>
            <consortium name="Pathogen Informatics"/>
            <person name="Doyle S."/>
        </authorList>
    </citation>
    <scope>NUCLEOTIDE SEQUENCE [LARGE SCALE GENOMIC DNA]</scope>
    <source>
        <strain evidence="5 6">NCTC11842</strain>
    </source>
</reference>
<dbReference type="SUPFAM" id="SSF109604">
    <property type="entry name" value="HD-domain/PDEase-like"/>
    <property type="match status" value="1"/>
</dbReference>
<dbReference type="GO" id="GO:0046872">
    <property type="term" value="F:metal ion binding"/>
    <property type="evidence" value="ECO:0007669"/>
    <property type="project" value="UniProtKB-KW"/>
</dbReference>
<dbReference type="EMBL" id="UAUF01000014">
    <property type="protein sequence ID" value="SPZ11815.1"/>
    <property type="molecule type" value="Genomic_DNA"/>
</dbReference>
<evidence type="ECO:0000313" key="6">
    <source>
        <dbReference type="Proteomes" id="UP000250443"/>
    </source>
</evidence>
<dbReference type="InterPro" id="IPR006674">
    <property type="entry name" value="HD_domain"/>
</dbReference>
<dbReference type="AlphaFoldDB" id="A0A2X2DHZ3"/>
<dbReference type="Proteomes" id="UP000626180">
    <property type="component" value="Unassembled WGS sequence"/>
</dbReference>
<sequence>MTLSELMGTLRFLKDAEMLKDTLRTAYTRSGKQESTAEHTWRLCLMAMVYEDELQGIDFAKLLKICLIHDLGEAISGDIPAVLQRPGLSKSGQERQDLQTLLASLPAERQERFLALWDEYENGSSPEAKLAKGLDKLETILQHNQGLNPPDFDYGFNLNYGRQYTSAHPLLAAIREQLDEETERRTVAH</sequence>
<protein>
    <submittedName>
        <fullName evidence="4">HD domain-containing protein</fullName>
    </submittedName>
    <submittedName>
        <fullName evidence="5">Metal-dependent phosphohydrolase</fullName>
    </submittedName>
</protein>
<dbReference type="PANTHER" id="PTHR11845:SF13">
    <property type="entry name" value="5'-DEOXYNUCLEOTIDASE HDDC2"/>
    <property type="match status" value="1"/>
</dbReference>
<evidence type="ECO:0000313" key="7">
    <source>
        <dbReference type="Proteomes" id="UP000626180"/>
    </source>
</evidence>
<dbReference type="Pfam" id="PF13023">
    <property type="entry name" value="HD_3"/>
    <property type="match status" value="1"/>
</dbReference>
<gene>
    <name evidence="4" type="ORF">IRZ65_17805</name>
    <name evidence="5" type="ORF">NCTC11842_04070</name>
</gene>
<evidence type="ECO:0000256" key="1">
    <source>
        <dbReference type="ARBA" id="ARBA00022723"/>
    </source>
</evidence>
<proteinExistence type="predicted"/>
<keyword evidence="1" id="KW-0479">Metal-binding</keyword>